<dbReference type="Proteomes" id="UP001176883">
    <property type="component" value="Unassembled WGS sequence"/>
</dbReference>
<keyword evidence="1" id="KW-1133">Transmembrane helix</keyword>
<keyword evidence="4" id="KW-1185">Reference proteome</keyword>
<proteinExistence type="predicted"/>
<dbReference type="Gene3D" id="2.60.40.10">
    <property type="entry name" value="Immunoglobulins"/>
    <property type="match status" value="1"/>
</dbReference>
<evidence type="ECO:0000259" key="2">
    <source>
        <dbReference type="PROSITE" id="PS50093"/>
    </source>
</evidence>
<dbReference type="RefSeq" id="WP_303279741.1">
    <property type="nucleotide sequence ID" value="NZ_JAUOEK010000183.1"/>
</dbReference>
<accession>A0ABT8WG46</accession>
<name>A0ABT8WG46_9FLAO</name>
<dbReference type="InterPro" id="IPR000601">
    <property type="entry name" value="PKD_dom"/>
</dbReference>
<dbReference type="SUPFAM" id="SSF49299">
    <property type="entry name" value="PKD domain"/>
    <property type="match status" value="1"/>
</dbReference>
<feature type="domain" description="PKD" evidence="2">
    <location>
        <begin position="734"/>
        <end position="794"/>
    </location>
</feature>
<evidence type="ECO:0000313" key="4">
    <source>
        <dbReference type="Proteomes" id="UP001176883"/>
    </source>
</evidence>
<evidence type="ECO:0000256" key="1">
    <source>
        <dbReference type="SAM" id="Phobius"/>
    </source>
</evidence>
<protein>
    <submittedName>
        <fullName evidence="3">PKD domain-containing protein</fullName>
    </submittedName>
</protein>
<sequence length="1249" mass="137001">MADTHGFELIIQTAKSVVVKALKGAWKSSDCPDQIDNTGRIPEFMDIPAGDDIGGFTIVDGQLQIPQEELNAEFATDVNGVELILGMNIQIEIGNPPVPSAQLLDFHTIVHAKAPIGTLPDSQDVGILLKDILRPNVWADLDQGHPLDDSIEELLNDYIHVAYENEEIPHVITESNIPFGPLDTMGATTQIFDDASNLARKILTSFPDPNTLEVSIPIYLRMYAFVPNTFNLDAPMGIETRIIIKVPFERLSDKYIAKFADVTSSDVSIGSITGAGADIAGNPNEATYYENNKTTLAGFAQDLDAQLSTELKNKGLQFANDLGNQEVDIPSKADIEEKVADIFFDELVSRDYLAIWSPSASNDEFAVDSVDVKVFSDSLNIALNNTGGADSNAITNFIPAGMEFSIAMSRDSLQEKIDESLVDSGFNNLPKRFEEDGKDVDLNTLNISIINNAVRLQGTVTVIDAVLGSIDVDASFTTDVGFHWTPDGVLNASGFQAMDHHMIGDPDVDVDEGIAFWIIAIILAIISFGVGGVLIGVITIIVILIVKAIVENIGSDSLVDGVTGAIDGITAWPPELSNIGRVKAVFFDPIDISTTGLVISGQMEIISSCESTQVVPATTAGKYTVEAAQNIQLKALQFYNKADFFWNTGDGGADQLFRDIDHSYDISGIYLAKHGVKVTEYGGAKSRHFATIRVKNVPPIVTMIPQITVNEGEVVTLEAHFEDIEYTDTHWSIWSFGDNHAPKKGFIEETHTKPKAIGTTTVQHAWCDNGIYHVGVQVIDNNGGVGTASMIVNVLNVAPIVKTQKKIYAYPCSPITLVSHFMDPGWCDTHTGTWRFGDCSETKMAVIKETHNAPAGKGTATASHTYKKCSTYYAENTIIDDDGAIGKAQTIVEVIDLKNAAFNDGFSFHRAGKIANFWAPFITSLKKSEIALRQNSTLSLKEAFFCEKCYVYDGLSSQKIKTVREAFIGIYQQLGANKDWTYQVEGLYMLQEQLGVAKLGIDPYGETDPSSPNIVWAEGITDKKWSHLLQRTCAKADLITVFLGVKALSEAEVDCCFDEIKLTAMQNIHCEALVTPPTEEKTCIDFKNVNPESVEPYQWSYKQVDFLAMGKEPHRLVQNLPPDQIQSLHLSQGIILEFDEPVSELVLSLRYYKSLYIKTVSQDVKGNLLAVDQQELTHPNTTFRISGNEIKRVQLLIRGEEAALAGLCFQKRNRSTNQTLVLTNKITENGRKQISEASIAYKNSKETTH</sequence>
<comment type="caution">
    <text evidence="3">The sequence shown here is derived from an EMBL/GenBank/DDBJ whole genome shotgun (WGS) entry which is preliminary data.</text>
</comment>
<gene>
    <name evidence="3" type="ORF">Q4Q35_19660</name>
</gene>
<feature type="transmembrane region" description="Helical" evidence="1">
    <location>
        <begin position="514"/>
        <end position="546"/>
    </location>
</feature>
<dbReference type="Pfam" id="PF18911">
    <property type="entry name" value="PKD_4"/>
    <property type="match status" value="1"/>
</dbReference>
<keyword evidence="1" id="KW-0472">Membrane</keyword>
<reference evidence="3" key="1">
    <citation type="submission" date="2023-07" db="EMBL/GenBank/DDBJ databases">
        <title>Two novel species in the genus Flavivirga.</title>
        <authorList>
            <person name="Kwon K."/>
        </authorList>
    </citation>
    <scope>NUCLEOTIDE SEQUENCE</scope>
    <source>
        <strain evidence="3">KCTC 52353</strain>
    </source>
</reference>
<dbReference type="EMBL" id="JAUOEK010000183">
    <property type="protein sequence ID" value="MDO5972023.1"/>
    <property type="molecule type" value="Genomic_DNA"/>
</dbReference>
<dbReference type="PROSITE" id="PS50093">
    <property type="entry name" value="PKD"/>
    <property type="match status" value="1"/>
</dbReference>
<dbReference type="InterPro" id="IPR035986">
    <property type="entry name" value="PKD_dom_sf"/>
</dbReference>
<keyword evidence="1" id="KW-0812">Transmembrane</keyword>
<evidence type="ECO:0000313" key="3">
    <source>
        <dbReference type="EMBL" id="MDO5972023.1"/>
    </source>
</evidence>
<organism evidence="3 4">
    <name type="scientific">Flavivirga aquimarina</name>
    <dbReference type="NCBI Taxonomy" id="2027862"/>
    <lineage>
        <taxon>Bacteria</taxon>
        <taxon>Pseudomonadati</taxon>
        <taxon>Bacteroidota</taxon>
        <taxon>Flavobacteriia</taxon>
        <taxon>Flavobacteriales</taxon>
        <taxon>Flavobacteriaceae</taxon>
        <taxon>Flavivirga</taxon>
    </lineage>
</organism>
<dbReference type="InterPro" id="IPR013783">
    <property type="entry name" value="Ig-like_fold"/>
</dbReference>